<evidence type="ECO:0000313" key="1">
    <source>
        <dbReference type="EMBL" id="GAI25529.1"/>
    </source>
</evidence>
<organism evidence="1">
    <name type="scientific">marine sediment metagenome</name>
    <dbReference type="NCBI Taxonomy" id="412755"/>
    <lineage>
        <taxon>unclassified sequences</taxon>
        <taxon>metagenomes</taxon>
        <taxon>ecological metagenomes</taxon>
    </lineage>
</organism>
<sequence>TESITAASNSLLNGPGATITVNGGSFTVNGRFNLGTGSDGYIYMNGGTFTVTGMFTFPDGEGGVHRIYLNDGIMHAGSIEQKHDRDAIIYVGGRRRAVGPFQVLCGTFLAI</sequence>
<dbReference type="EMBL" id="BARV01016315">
    <property type="protein sequence ID" value="GAI25529.1"/>
    <property type="molecule type" value="Genomic_DNA"/>
</dbReference>
<proteinExistence type="predicted"/>
<feature type="non-terminal residue" evidence="1">
    <location>
        <position position="1"/>
    </location>
</feature>
<reference evidence="1" key="1">
    <citation type="journal article" date="2014" name="Front. Microbiol.">
        <title>High frequency of phylogenetically diverse reductive dehalogenase-homologous genes in deep subseafloor sedimentary metagenomes.</title>
        <authorList>
            <person name="Kawai M."/>
            <person name="Futagami T."/>
            <person name="Toyoda A."/>
            <person name="Takaki Y."/>
            <person name="Nishi S."/>
            <person name="Hori S."/>
            <person name="Arai W."/>
            <person name="Tsubouchi T."/>
            <person name="Morono Y."/>
            <person name="Uchiyama I."/>
            <person name="Ito T."/>
            <person name="Fujiyama A."/>
            <person name="Inagaki F."/>
            <person name="Takami H."/>
        </authorList>
    </citation>
    <scope>NUCLEOTIDE SEQUENCE</scope>
    <source>
        <strain evidence="1">Expedition CK06-06</strain>
    </source>
</reference>
<comment type="caution">
    <text evidence="1">The sequence shown here is derived from an EMBL/GenBank/DDBJ whole genome shotgun (WGS) entry which is preliminary data.</text>
</comment>
<protein>
    <submittedName>
        <fullName evidence="1">Uncharacterized protein</fullName>
    </submittedName>
</protein>
<gene>
    <name evidence="1" type="ORF">S06H3_28016</name>
</gene>
<accession>X1P3Q0</accession>
<name>X1P3Q0_9ZZZZ</name>
<dbReference type="AlphaFoldDB" id="X1P3Q0"/>